<dbReference type="Pfam" id="PF00496">
    <property type="entry name" value="SBP_bac_5"/>
    <property type="match status" value="1"/>
</dbReference>
<evidence type="ECO:0000313" key="6">
    <source>
        <dbReference type="EMBL" id="OGY25930.1"/>
    </source>
</evidence>
<evidence type="ECO:0000256" key="4">
    <source>
        <dbReference type="SAM" id="Phobius"/>
    </source>
</evidence>
<evidence type="ECO:0000256" key="3">
    <source>
        <dbReference type="ARBA" id="ARBA00022729"/>
    </source>
</evidence>
<keyword evidence="4" id="KW-0472">Membrane</keyword>
<organism evidence="6 7">
    <name type="scientific">Candidatus Woykebacteria bacterium RBG_16_39_9b</name>
    <dbReference type="NCBI Taxonomy" id="1802595"/>
    <lineage>
        <taxon>Bacteria</taxon>
        <taxon>Candidatus Woykeibacteriota</taxon>
    </lineage>
</organism>
<name>A0A1G1WEM7_9BACT</name>
<evidence type="ECO:0000313" key="7">
    <source>
        <dbReference type="Proteomes" id="UP000178162"/>
    </source>
</evidence>
<dbReference type="GO" id="GO:0043190">
    <property type="term" value="C:ATP-binding cassette (ABC) transporter complex"/>
    <property type="evidence" value="ECO:0007669"/>
    <property type="project" value="InterPro"/>
</dbReference>
<proteinExistence type="inferred from homology"/>
<evidence type="ECO:0000259" key="5">
    <source>
        <dbReference type="Pfam" id="PF00496"/>
    </source>
</evidence>
<feature type="domain" description="Solute-binding protein family 5" evidence="5">
    <location>
        <begin position="97"/>
        <end position="436"/>
    </location>
</feature>
<dbReference type="GO" id="GO:0042597">
    <property type="term" value="C:periplasmic space"/>
    <property type="evidence" value="ECO:0007669"/>
    <property type="project" value="UniProtKB-ARBA"/>
</dbReference>
<dbReference type="AlphaFoldDB" id="A0A1G1WEM7"/>
<dbReference type="Gene3D" id="3.10.105.10">
    <property type="entry name" value="Dipeptide-binding Protein, Domain 3"/>
    <property type="match status" value="1"/>
</dbReference>
<dbReference type="Proteomes" id="UP000178162">
    <property type="component" value="Unassembled WGS sequence"/>
</dbReference>
<dbReference type="STRING" id="1802595.A2134_00110"/>
<dbReference type="EMBL" id="MHCR01000004">
    <property type="protein sequence ID" value="OGY25930.1"/>
    <property type="molecule type" value="Genomic_DNA"/>
</dbReference>
<dbReference type="PIRSF" id="PIRSF002741">
    <property type="entry name" value="MppA"/>
    <property type="match status" value="1"/>
</dbReference>
<reference evidence="6 7" key="1">
    <citation type="journal article" date="2016" name="Nat. Commun.">
        <title>Thousands of microbial genomes shed light on interconnected biogeochemical processes in an aquifer system.</title>
        <authorList>
            <person name="Anantharaman K."/>
            <person name="Brown C.T."/>
            <person name="Hug L.A."/>
            <person name="Sharon I."/>
            <person name="Castelle C.J."/>
            <person name="Probst A.J."/>
            <person name="Thomas B.C."/>
            <person name="Singh A."/>
            <person name="Wilkins M.J."/>
            <person name="Karaoz U."/>
            <person name="Brodie E.L."/>
            <person name="Williams K.H."/>
            <person name="Hubbard S.S."/>
            <person name="Banfield J.F."/>
        </authorList>
    </citation>
    <scope>NUCLEOTIDE SEQUENCE [LARGE SCALE GENOMIC DNA]</scope>
</reference>
<dbReference type="Gene3D" id="3.90.76.10">
    <property type="entry name" value="Dipeptide-binding Protein, Domain 1"/>
    <property type="match status" value="1"/>
</dbReference>
<gene>
    <name evidence="6" type="ORF">A2134_00110</name>
</gene>
<dbReference type="GO" id="GO:0015833">
    <property type="term" value="P:peptide transport"/>
    <property type="evidence" value="ECO:0007669"/>
    <property type="project" value="TreeGrafter"/>
</dbReference>
<keyword evidence="3" id="KW-0732">Signal</keyword>
<dbReference type="GO" id="GO:1904680">
    <property type="term" value="F:peptide transmembrane transporter activity"/>
    <property type="evidence" value="ECO:0007669"/>
    <property type="project" value="TreeGrafter"/>
</dbReference>
<sequence>MSKRLRFFWHLSTALISKNIKILSIIFVLLIPIIFLLRPIANANNKFFLNFLKPNYTEGVVGLVRTINPLFAENEAERLVNSLVFRGLIRVDSNGNILPDLAKEFEVKNKTEYIFHLRTDIYWHDGKKFTSGDVVHTIKTAQNPDLHSTISGTFRGVEVSSEDSHTVKMKLMEPFAPFLSNLNIGIIPSHIPLKDYRPVGTGNFKVKKLTNDRVILEGDKLKITLKFYPNTEFAKLALKLGEVEGLGGLTGRDIEEFKDRVDLATYKKTLKRQFIAAFFNLRKPLLKDKGIRDSLTSAINKEEILKTVAGTGSKLAVSSLPLNWQDESQYNKKLDFNLADSKKTLLQNGWKYKDRFLEKNGETFSLNIVVPDEKELILISDVIKENWKKLGIQTSLRIVSSVELKEQILPSRQYDVLISSQVLSSDPDQYVLWHSTQTDLNNLTGLQSAKIDKLLEDARTNLNLDQRKVKYNEFQRITLDERPAIFLYFPEYNWLVKKKLSGIDLSDFASSEDRFDSANTWLLKREIF</sequence>
<dbReference type="InterPro" id="IPR000914">
    <property type="entry name" value="SBP_5_dom"/>
</dbReference>
<accession>A0A1G1WEM7</accession>
<keyword evidence="2" id="KW-0813">Transport</keyword>
<dbReference type="Gene3D" id="3.40.190.10">
    <property type="entry name" value="Periplasmic binding protein-like II"/>
    <property type="match status" value="1"/>
</dbReference>
<dbReference type="InterPro" id="IPR039424">
    <property type="entry name" value="SBP_5"/>
</dbReference>
<comment type="caution">
    <text evidence="6">The sequence shown here is derived from an EMBL/GenBank/DDBJ whole genome shotgun (WGS) entry which is preliminary data.</text>
</comment>
<dbReference type="SUPFAM" id="SSF53850">
    <property type="entry name" value="Periplasmic binding protein-like II"/>
    <property type="match status" value="1"/>
</dbReference>
<keyword evidence="4" id="KW-0812">Transmembrane</keyword>
<dbReference type="PANTHER" id="PTHR30290:SF9">
    <property type="entry name" value="OLIGOPEPTIDE-BINDING PROTEIN APPA"/>
    <property type="match status" value="1"/>
</dbReference>
<dbReference type="InterPro" id="IPR030678">
    <property type="entry name" value="Peptide/Ni-bd"/>
</dbReference>
<protein>
    <recommendedName>
        <fullName evidence="5">Solute-binding protein family 5 domain-containing protein</fullName>
    </recommendedName>
</protein>
<keyword evidence="4" id="KW-1133">Transmembrane helix</keyword>
<comment type="similarity">
    <text evidence="1">Belongs to the bacterial solute-binding protein 5 family.</text>
</comment>
<evidence type="ECO:0000256" key="2">
    <source>
        <dbReference type="ARBA" id="ARBA00022448"/>
    </source>
</evidence>
<evidence type="ECO:0000256" key="1">
    <source>
        <dbReference type="ARBA" id="ARBA00005695"/>
    </source>
</evidence>
<feature type="transmembrane region" description="Helical" evidence="4">
    <location>
        <begin position="20"/>
        <end position="41"/>
    </location>
</feature>
<dbReference type="PANTHER" id="PTHR30290">
    <property type="entry name" value="PERIPLASMIC BINDING COMPONENT OF ABC TRANSPORTER"/>
    <property type="match status" value="1"/>
</dbReference>